<protein>
    <submittedName>
        <fullName evidence="4">Peptidase family M1-domain-containing protein</fullName>
    </submittedName>
</protein>
<evidence type="ECO:0000313" key="4">
    <source>
        <dbReference type="EMBL" id="WZH42158.1"/>
    </source>
</evidence>
<dbReference type="PANTHER" id="PTHR11533:SF299">
    <property type="entry name" value="AMINOPEPTIDASE"/>
    <property type="match status" value="1"/>
</dbReference>
<feature type="domain" description="Peptidase M1 membrane alanine aminopeptidase" evidence="2">
    <location>
        <begin position="44"/>
        <end position="147"/>
    </location>
</feature>
<reference evidence="4 5" key="1">
    <citation type="submission" date="2024-04" db="EMBL/GenBank/DDBJ databases">
        <title>Complete genome sequence of Fusarium acuminatum.</title>
        <authorList>
            <person name="Lan B."/>
        </authorList>
    </citation>
    <scope>NUCLEOTIDE SEQUENCE [LARGE SCALE GENOMIC DNA]</scope>
    <source>
        <strain evidence="4">1A</strain>
    </source>
</reference>
<gene>
    <name evidence="4" type="ORF">QYS62_003148</name>
</gene>
<name>A0ABZ2WQS2_9HYPO</name>
<feature type="domain" description="Peptidase M1 membrane alanine aminopeptidase" evidence="2">
    <location>
        <begin position="149"/>
        <end position="235"/>
    </location>
</feature>
<dbReference type="Gene3D" id="1.25.50.20">
    <property type="match status" value="1"/>
</dbReference>
<dbReference type="SUPFAM" id="SSF55486">
    <property type="entry name" value="Metalloproteases ('zincins'), catalytic domain"/>
    <property type="match status" value="1"/>
</dbReference>
<dbReference type="InterPro" id="IPR027268">
    <property type="entry name" value="Peptidase_M4/M1_CTD_sf"/>
</dbReference>
<evidence type="ECO:0000313" key="5">
    <source>
        <dbReference type="Proteomes" id="UP001489902"/>
    </source>
</evidence>
<sequence length="632" mass="71873">MCTYQLAIIIGDLHCHENNDYNLPVRVWATPDKNLECAVLPAQVAAQSLEFLEKQLACQYALPKLDLVAVSIMHGGAMEGWGPITCAQDYILLHSDDSPDRLRTLWDIITHEISHSWFGNHITFPWASYWLKEGLAVLLTEIVFTECEDHDPLEWSSPVEVNLKRASDIFRHQTITFYQKSACILHMIMRYVGKRIFLDALRLFLAKPDLHNHSSRGIWEALEAVSNKKLERIANSLAQNAGYPVVEVIEDEAERTLRVKQSLFCHTSDGNLIDDSTIHTIFLAVQTRDQICYDLILDTCEGEVKLDDLDFFKLNAGYNAFFYTLYATERLGKLAKHANDGLLDIPDVLGLYTEVFALVTAGRQATSDLLLLVKCLNDIRRAWLFEQSESSALSGVMKRLIGHKITQSDIGSVGTMMANHYMDGDGTVKDEALTKFKLYMDGDRSAIEPAHRLSVFIGVLVENGEEEYDMVFKECQTARDDEDRRIALRSLGYATKKSLIDRTLQHALTLCKENGEDVLEVVRVLGSSRIGILVRLAWMKENWHVLSKQLDSPTLGRVVEHVTESLTQSEYINDIENFFVEKNTNGFRDYLKKGLNEARSKRDWVRRGRDDGNGLRFRRIAPIAADRHGRPY</sequence>
<evidence type="ECO:0000259" key="3">
    <source>
        <dbReference type="Pfam" id="PF11838"/>
    </source>
</evidence>
<evidence type="ECO:0000259" key="2">
    <source>
        <dbReference type="Pfam" id="PF01433"/>
    </source>
</evidence>
<dbReference type="Pfam" id="PF11838">
    <property type="entry name" value="ERAP1_C"/>
    <property type="match status" value="1"/>
</dbReference>
<dbReference type="InterPro" id="IPR050344">
    <property type="entry name" value="Peptidase_M1_aminopeptidases"/>
</dbReference>
<keyword evidence="5" id="KW-1185">Reference proteome</keyword>
<evidence type="ECO:0000256" key="1">
    <source>
        <dbReference type="ARBA" id="ARBA00010136"/>
    </source>
</evidence>
<dbReference type="PANTHER" id="PTHR11533">
    <property type="entry name" value="PROTEASE M1 ZINC METALLOPROTEASE"/>
    <property type="match status" value="1"/>
</dbReference>
<accession>A0ABZ2WQS2</accession>
<proteinExistence type="inferred from homology"/>
<dbReference type="Proteomes" id="UP001489902">
    <property type="component" value="Chromosome 2"/>
</dbReference>
<organism evidence="4 5">
    <name type="scientific">Fusarium acuminatum</name>
    <dbReference type="NCBI Taxonomy" id="5515"/>
    <lineage>
        <taxon>Eukaryota</taxon>
        <taxon>Fungi</taxon>
        <taxon>Dikarya</taxon>
        <taxon>Ascomycota</taxon>
        <taxon>Pezizomycotina</taxon>
        <taxon>Sordariomycetes</taxon>
        <taxon>Hypocreomycetidae</taxon>
        <taxon>Hypocreales</taxon>
        <taxon>Nectriaceae</taxon>
        <taxon>Fusarium</taxon>
        <taxon>Fusarium tricinctum species complex</taxon>
    </lineage>
</organism>
<feature type="domain" description="ERAP1-like C-terminal" evidence="3">
    <location>
        <begin position="311"/>
        <end position="599"/>
    </location>
</feature>
<dbReference type="InterPro" id="IPR024571">
    <property type="entry name" value="ERAP1-like_C_dom"/>
</dbReference>
<comment type="similarity">
    <text evidence="1">Belongs to the peptidase M1 family.</text>
</comment>
<dbReference type="Gene3D" id="1.10.390.10">
    <property type="entry name" value="Neutral Protease Domain 2"/>
    <property type="match status" value="1"/>
</dbReference>
<dbReference type="Pfam" id="PF01433">
    <property type="entry name" value="Peptidase_M1"/>
    <property type="match status" value="2"/>
</dbReference>
<dbReference type="EMBL" id="CP151261">
    <property type="protein sequence ID" value="WZH42158.1"/>
    <property type="molecule type" value="Genomic_DNA"/>
</dbReference>
<dbReference type="InterPro" id="IPR014782">
    <property type="entry name" value="Peptidase_M1_dom"/>
</dbReference>